<keyword evidence="3" id="KW-1185">Reference proteome</keyword>
<evidence type="ECO:0000256" key="1">
    <source>
        <dbReference type="SAM" id="MobiDB-lite"/>
    </source>
</evidence>
<feature type="compositionally biased region" description="Acidic residues" evidence="1">
    <location>
        <begin position="12"/>
        <end position="27"/>
    </location>
</feature>
<gene>
    <name evidence="2" type="ORF">DRE_01431</name>
</gene>
<evidence type="ECO:0000313" key="3">
    <source>
        <dbReference type="Proteomes" id="UP000024837"/>
    </source>
</evidence>
<protein>
    <submittedName>
        <fullName evidence="2">Uncharacterized protein</fullName>
    </submittedName>
</protein>
<dbReference type="AlphaFoldDB" id="W7HKK7"/>
<feature type="region of interest" description="Disordered" evidence="1">
    <location>
        <begin position="1"/>
        <end position="28"/>
    </location>
</feature>
<organism evidence="2 3">
    <name type="scientific">Drechslerella stenobrocha 248</name>
    <dbReference type="NCBI Taxonomy" id="1043628"/>
    <lineage>
        <taxon>Eukaryota</taxon>
        <taxon>Fungi</taxon>
        <taxon>Dikarya</taxon>
        <taxon>Ascomycota</taxon>
        <taxon>Pezizomycotina</taxon>
        <taxon>Orbiliomycetes</taxon>
        <taxon>Orbiliales</taxon>
        <taxon>Orbiliaceae</taxon>
        <taxon>Drechslerella</taxon>
    </lineage>
</organism>
<dbReference type="HOGENOM" id="CLU_2049662_0_0_1"/>
<accession>W7HKK7</accession>
<reference evidence="2 3" key="1">
    <citation type="submission" date="2013-05" db="EMBL/GenBank/DDBJ databases">
        <title>Drechslerella stenobrocha genome reveals carnivorous origination and mechanical trapping mechanism of predatory fungi.</title>
        <authorList>
            <person name="Liu X."/>
            <person name="Zhang W."/>
            <person name="Liu K."/>
        </authorList>
    </citation>
    <scope>NUCLEOTIDE SEQUENCE [LARGE SCALE GENOMIC DNA]</scope>
    <source>
        <strain evidence="2 3">248</strain>
    </source>
</reference>
<name>W7HKK7_9PEZI</name>
<sequence>MGANRVITSSQGEDDGAGGEIEEDGDLSEGGLEALAFNMTGTGLDHNTYEESGYLNGSDLAAMGFNLQDINLETEGGEPDVNDSEIARPACASMKAVPQSRTGPNLPTLTSRQCLISTSA</sequence>
<dbReference type="EMBL" id="KI966457">
    <property type="protein sequence ID" value="EWC43544.1"/>
    <property type="molecule type" value="Genomic_DNA"/>
</dbReference>
<feature type="compositionally biased region" description="Polar residues" evidence="1">
    <location>
        <begin position="1"/>
        <end position="11"/>
    </location>
</feature>
<evidence type="ECO:0000313" key="2">
    <source>
        <dbReference type="EMBL" id="EWC43544.1"/>
    </source>
</evidence>
<proteinExistence type="predicted"/>
<dbReference type="Proteomes" id="UP000024837">
    <property type="component" value="Unassembled WGS sequence"/>
</dbReference>